<dbReference type="EMBL" id="MU006361">
    <property type="protein sequence ID" value="KAF2844869.1"/>
    <property type="molecule type" value="Genomic_DNA"/>
</dbReference>
<dbReference type="Proteomes" id="UP000799423">
    <property type="component" value="Unassembled WGS sequence"/>
</dbReference>
<gene>
    <name evidence="1" type="ORF">T440DRAFT_483856</name>
</gene>
<evidence type="ECO:0000313" key="1">
    <source>
        <dbReference type="EMBL" id="KAF2844869.1"/>
    </source>
</evidence>
<reference evidence="1" key="1">
    <citation type="submission" date="2020-01" db="EMBL/GenBank/DDBJ databases">
        <authorList>
            <consortium name="DOE Joint Genome Institute"/>
            <person name="Haridas S."/>
            <person name="Albert R."/>
            <person name="Binder M."/>
            <person name="Bloem J."/>
            <person name="Labutti K."/>
            <person name="Salamov A."/>
            <person name="Andreopoulos B."/>
            <person name="Baker S.E."/>
            <person name="Barry K."/>
            <person name="Bills G."/>
            <person name="Bluhm B.H."/>
            <person name="Cannon C."/>
            <person name="Castanera R."/>
            <person name="Culley D.E."/>
            <person name="Daum C."/>
            <person name="Ezra D."/>
            <person name="Gonzalez J.B."/>
            <person name="Henrissat B."/>
            <person name="Kuo A."/>
            <person name="Liang C."/>
            <person name="Lipzen A."/>
            <person name="Lutzoni F."/>
            <person name="Magnuson J."/>
            <person name="Mondo S."/>
            <person name="Nolan M."/>
            <person name="Ohm R."/>
            <person name="Pangilinan J."/>
            <person name="Park H.-J."/>
            <person name="Ramirez L."/>
            <person name="Alfaro M."/>
            <person name="Sun H."/>
            <person name="Tritt A."/>
            <person name="Yoshinaga Y."/>
            <person name="Zwiers L.-H."/>
            <person name="Turgeon B.G."/>
            <person name="Goodwin S.B."/>
            <person name="Spatafora J.W."/>
            <person name="Crous P.W."/>
            <person name="Grigoriev I.V."/>
        </authorList>
    </citation>
    <scope>NUCLEOTIDE SEQUENCE</scope>
    <source>
        <strain evidence="1">IPT5</strain>
    </source>
</reference>
<keyword evidence="2" id="KW-1185">Reference proteome</keyword>
<evidence type="ECO:0000313" key="2">
    <source>
        <dbReference type="Proteomes" id="UP000799423"/>
    </source>
</evidence>
<name>A0A6A7ARP2_9PLEO</name>
<dbReference type="OrthoDB" id="5314997at2759"/>
<sequence length="150" mass="17277">MDQRNPQPSRYLDLPAELRCKVYEEIEVTICINNKGHWPVPLKAQANDSRVNLIGPDTLTILKTCHLVNEDSRPIVQGELEYQPTRYFVDQIGGSVDVEKKRLRASFKTLSLFFLTFPLSHLQLDGHRYGQNKQHDVGHHVQYSGSHVKR</sequence>
<proteinExistence type="predicted"/>
<accession>A0A6A7ARP2</accession>
<dbReference type="AlphaFoldDB" id="A0A6A7ARP2"/>
<protein>
    <submittedName>
        <fullName evidence="1">Uncharacterized protein</fullName>
    </submittedName>
</protein>
<organism evidence="1 2">
    <name type="scientific">Plenodomus tracheiphilus IPT5</name>
    <dbReference type="NCBI Taxonomy" id="1408161"/>
    <lineage>
        <taxon>Eukaryota</taxon>
        <taxon>Fungi</taxon>
        <taxon>Dikarya</taxon>
        <taxon>Ascomycota</taxon>
        <taxon>Pezizomycotina</taxon>
        <taxon>Dothideomycetes</taxon>
        <taxon>Pleosporomycetidae</taxon>
        <taxon>Pleosporales</taxon>
        <taxon>Pleosporineae</taxon>
        <taxon>Leptosphaeriaceae</taxon>
        <taxon>Plenodomus</taxon>
    </lineage>
</organism>